<sequence length="471" mass="54471">MHIRKILYLLLLSIIFSCSEDNDVFTPRNLAEYITTISNKERGNVIACAASANGNTSVSYIFYYPEEGATDIRYYEAESVSVDENDFSKYRRVELTIEDVFGGKLQRFSRNNAEENWCLVTYMLNGKLHMSNPIRLKNVNDPTGYTDQVTIEYPSTLIPKFTWSDFGIANNEVYFQVVSENDSNAFLSGTYTAASDNEVFQYQEYSNVNQELFSLINTTTPPDLVIDTEYLFTLMAVTEDNWVNFVIEETFVLQNLQEFLDAKNTNTTETITSFAASEDGNNSLSYIYYYPKTNARDFRYYETENISVDETDFTNYRRKMLTDEATLAAQFRRFSRTDDEESWYIVTYEIDEVVYKTEPIQLRNSSQPTVWQTTIETQFPETLKPNFTWSNFGTTNNLYFHLLTDSSSTFVSGIYTQNTSFNFYDTSNTISQINTTTPDDLILEDQYRCTVLGISAYNWVNLVIEDSFVVE</sequence>
<comment type="caution">
    <text evidence="2">The sequence shown here is derived from an EMBL/GenBank/DDBJ whole genome shotgun (WGS) entry which is preliminary data.</text>
</comment>
<dbReference type="RefSeq" id="WP_105016112.1">
    <property type="nucleotide sequence ID" value="NZ_MSCN01000001.1"/>
</dbReference>
<proteinExistence type="predicted"/>
<dbReference type="PROSITE" id="PS51257">
    <property type="entry name" value="PROKAR_LIPOPROTEIN"/>
    <property type="match status" value="1"/>
</dbReference>
<name>A0A2S7WPI6_9FLAO</name>
<gene>
    <name evidence="2" type="ORF">BTO18_10185</name>
</gene>
<dbReference type="AlphaFoldDB" id="A0A2S7WPI6"/>
<feature type="chain" id="PRO_5015752340" description="DUF4249 domain-containing protein" evidence="1">
    <location>
        <begin position="21"/>
        <end position="471"/>
    </location>
</feature>
<dbReference type="Proteomes" id="UP000238882">
    <property type="component" value="Unassembled WGS sequence"/>
</dbReference>
<protein>
    <recommendedName>
        <fullName evidence="4">DUF4249 domain-containing protein</fullName>
    </recommendedName>
</protein>
<reference evidence="2 3" key="1">
    <citation type="submission" date="2016-12" db="EMBL/GenBank/DDBJ databases">
        <title>Trade-off between light-utilization and light-protection in marine flavobacteria.</title>
        <authorList>
            <person name="Kumagai Y."/>
            <person name="Yoshizawa S."/>
            <person name="Kogure K."/>
            <person name="Iwasaki W."/>
        </authorList>
    </citation>
    <scope>NUCLEOTIDE SEQUENCE [LARGE SCALE GENOMIC DNA]</scope>
    <source>
        <strain evidence="2 3">NBRC 108759</strain>
    </source>
</reference>
<feature type="signal peptide" evidence="1">
    <location>
        <begin position="1"/>
        <end position="20"/>
    </location>
</feature>
<evidence type="ECO:0000313" key="2">
    <source>
        <dbReference type="EMBL" id="PQJ79517.1"/>
    </source>
</evidence>
<dbReference type="OrthoDB" id="1177023at2"/>
<evidence type="ECO:0008006" key="4">
    <source>
        <dbReference type="Google" id="ProtNLM"/>
    </source>
</evidence>
<evidence type="ECO:0000256" key="1">
    <source>
        <dbReference type="SAM" id="SignalP"/>
    </source>
</evidence>
<organism evidence="2 3">
    <name type="scientific">Polaribacter porphyrae</name>
    <dbReference type="NCBI Taxonomy" id="1137780"/>
    <lineage>
        <taxon>Bacteria</taxon>
        <taxon>Pseudomonadati</taxon>
        <taxon>Bacteroidota</taxon>
        <taxon>Flavobacteriia</taxon>
        <taxon>Flavobacteriales</taxon>
        <taxon>Flavobacteriaceae</taxon>
    </lineage>
</organism>
<accession>A0A2S7WPI6</accession>
<keyword evidence="3" id="KW-1185">Reference proteome</keyword>
<keyword evidence="1" id="KW-0732">Signal</keyword>
<dbReference type="EMBL" id="MSCN01000001">
    <property type="protein sequence ID" value="PQJ79517.1"/>
    <property type="molecule type" value="Genomic_DNA"/>
</dbReference>
<evidence type="ECO:0000313" key="3">
    <source>
        <dbReference type="Proteomes" id="UP000238882"/>
    </source>
</evidence>